<sequence>MAPQPERDCVRPPFALFTIRDTITIPLFDVSTDFLHERYEPGIQNVHSGDRAHDAPARCACRAHRSRQSQRTLAEHVAASFDRAPHPERHGDLPAG</sequence>
<evidence type="ECO:0000313" key="3">
    <source>
        <dbReference type="Proteomes" id="UP000194546"/>
    </source>
</evidence>
<protein>
    <submittedName>
        <fullName evidence="2">Putative Lactate-responsive regulator, IclR family</fullName>
    </submittedName>
</protein>
<gene>
    <name evidence="2" type="ORF">PAMC26510_00645</name>
</gene>
<name>A0A242NBA0_CABSO</name>
<evidence type="ECO:0000313" key="2">
    <source>
        <dbReference type="EMBL" id="OTP80738.1"/>
    </source>
</evidence>
<dbReference type="EMBL" id="NBTY01000003">
    <property type="protein sequence ID" value="OTP80738.1"/>
    <property type="molecule type" value="Genomic_DNA"/>
</dbReference>
<dbReference type="AlphaFoldDB" id="A0A242NBA0"/>
<proteinExistence type="predicted"/>
<accession>A0A242NBA0</accession>
<feature type="compositionally biased region" description="Basic and acidic residues" evidence="1">
    <location>
        <begin position="83"/>
        <end position="96"/>
    </location>
</feature>
<evidence type="ECO:0000256" key="1">
    <source>
        <dbReference type="SAM" id="MobiDB-lite"/>
    </source>
</evidence>
<comment type="caution">
    <text evidence="2">The sequence shown here is derived from an EMBL/GenBank/DDBJ whole genome shotgun (WGS) entry which is preliminary data.</text>
</comment>
<organism evidence="2 3">
    <name type="scientific">Caballeronia sordidicola</name>
    <name type="common">Burkholderia sordidicola</name>
    <dbReference type="NCBI Taxonomy" id="196367"/>
    <lineage>
        <taxon>Bacteria</taxon>
        <taxon>Pseudomonadati</taxon>
        <taxon>Pseudomonadota</taxon>
        <taxon>Betaproteobacteria</taxon>
        <taxon>Burkholderiales</taxon>
        <taxon>Burkholderiaceae</taxon>
        <taxon>Caballeronia</taxon>
    </lineage>
</organism>
<feature type="region of interest" description="Disordered" evidence="1">
    <location>
        <begin position="71"/>
        <end position="96"/>
    </location>
</feature>
<reference evidence="2 3" key="1">
    <citation type="submission" date="2017-03" db="EMBL/GenBank/DDBJ databases">
        <title>Genome analysis of strain PAMC 26510.</title>
        <authorList>
            <person name="Oh H.-M."/>
            <person name="Yang J.-A."/>
        </authorList>
    </citation>
    <scope>NUCLEOTIDE SEQUENCE [LARGE SCALE GENOMIC DNA]</scope>
    <source>
        <strain evidence="2 3">PAMC 26510</strain>
    </source>
</reference>
<dbReference type="Proteomes" id="UP000194546">
    <property type="component" value="Unassembled WGS sequence"/>
</dbReference>